<dbReference type="Gene3D" id="3.30.1540.10">
    <property type="entry name" value="formyl-coa transferase, domain 3"/>
    <property type="match status" value="1"/>
</dbReference>
<dbReference type="RefSeq" id="WP_343802452.1">
    <property type="nucleotide sequence ID" value="NZ_BAAAET010000001.1"/>
</dbReference>
<reference evidence="1 2" key="1">
    <citation type="journal article" date="2019" name="Int. J. Syst. Evol. Microbiol.">
        <title>The Global Catalogue of Microorganisms (GCM) 10K type strain sequencing project: providing services to taxonomists for standard genome sequencing and annotation.</title>
        <authorList>
            <consortium name="The Broad Institute Genomics Platform"/>
            <consortium name="The Broad Institute Genome Sequencing Center for Infectious Disease"/>
            <person name="Wu L."/>
            <person name="Ma J."/>
        </authorList>
    </citation>
    <scope>NUCLEOTIDE SEQUENCE [LARGE SCALE GENOMIC DNA]</scope>
    <source>
        <strain evidence="1 2">JCM 15134</strain>
    </source>
</reference>
<dbReference type="Proteomes" id="UP001499915">
    <property type="component" value="Unassembled WGS sequence"/>
</dbReference>
<dbReference type="EMBL" id="BAAAET010000001">
    <property type="protein sequence ID" value="GAA0684495.1"/>
    <property type="molecule type" value="Genomic_DNA"/>
</dbReference>
<dbReference type="PANTHER" id="PTHR48228:SF5">
    <property type="entry name" value="ALPHA-METHYLACYL-COA RACEMASE"/>
    <property type="match status" value="1"/>
</dbReference>
<dbReference type="Gene3D" id="3.40.50.10540">
    <property type="entry name" value="Crotonobetainyl-coa:carnitine coa-transferase, domain 1"/>
    <property type="match status" value="1"/>
</dbReference>
<dbReference type="InterPro" id="IPR044855">
    <property type="entry name" value="CoA-Trfase_III_dom3_sf"/>
</dbReference>
<name>A0ABN1I2X2_9GAMM</name>
<organism evidence="1 2">
    <name type="scientific">Marinobacterium maritimum</name>
    <dbReference type="NCBI Taxonomy" id="500162"/>
    <lineage>
        <taxon>Bacteria</taxon>
        <taxon>Pseudomonadati</taxon>
        <taxon>Pseudomonadota</taxon>
        <taxon>Gammaproteobacteria</taxon>
        <taxon>Oceanospirillales</taxon>
        <taxon>Oceanospirillaceae</taxon>
        <taxon>Marinobacterium</taxon>
    </lineage>
</organism>
<evidence type="ECO:0000313" key="1">
    <source>
        <dbReference type="EMBL" id="GAA0684495.1"/>
    </source>
</evidence>
<protein>
    <submittedName>
        <fullName evidence="1">CaiB/BaiF CoA-transferase family protein</fullName>
    </submittedName>
</protein>
<dbReference type="InterPro" id="IPR050509">
    <property type="entry name" value="CoA-transferase_III"/>
</dbReference>
<dbReference type="PANTHER" id="PTHR48228">
    <property type="entry name" value="SUCCINYL-COA--D-CITRAMALATE COA-TRANSFERASE"/>
    <property type="match status" value="1"/>
</dbReference>
<keyword evidence="2" id="KW-1185">Reference proteome</keyword>
<proteinExistence type="predicted"/>
<dbReference type="SUPFAM" id="SSF89796">
    <property type="entry name" value="CoA-transferase family III (CaiB/BaiF)"/>
    <property type="match status" value="1"/>
</dbReference>
<dbReference type="InterPro" id="IPR003673">
    <property type="entry name" value="CoA-Trfase_fam_III"/>
</dbReference>
<accession>A0ABN1I2X2</accession>
<gene>
    <name evidence="1" type="ORF">GCM10009104_07330</name>
</gene>
<comment type="caution">
    <text evidence="1">The sequence shown here is derived from an EMBL/GenBank/DDBJ whole genome shotgun (WGS) entry which is preliminary data.</text>
</comment>
<sequence>MIQAPLSGIKVIEIAGLGPGPCAGMMLADMGADVVLVERKTANSNGVDLGDSHRAMLFNRGKRSLAVDLKSPEGIELVLNLIDGAEVLIEGFRPGVMERLGLGPEVCMARNPRLVYGRMTGWGQSGPLAQAAGHDPNYIGISGALWYGGGANNAPTAPMTLVGDLGGGTLMLAWGILCAVLQAQRTGEGQVVDAAITDGSAYLSTLLWVLKHTGQLQDGLGTGWADRAAPWSDTYRCADGGYVTLCALEPQFYRELSERLELVDHPLFARQWDASCWPQAKTELETLFLSRTRDEWCELLEGTDACFAPVLNLTEATRHPHNIARNTFLNVEGMVQPAPAPKLSRYQPEVGVPPVSGEHTEELLAELGMNPAKIAQLRGQGVV</sequence>
<evidence type="ECO:0000313" key="2">
    <source>
        <dbReference type="Proteomes" id="UP001499915"/>
    </source>
</evidence>
<dbReference type="InterPro" id="IPR023606">
    <property type="entry name" value="CoA-Trfase_III_dom_1_sf"/>
</dbReference>
<dbReference type="Pfam" id="PF02515">
    <property type="entry name" value="CoA_transf_3"/>
    <property type="match status" value="1"/>
</dbReference>